<reference evidence="3 4" key="1">
    <citation type="submission" date="2016-11" db="EMBL/GenBank/DDBJ databases">
        <authorList>
            <person name="Jaros S."/>
            <person name="Januszkiewicz K."/>
            <person name="Wedrychowicz H."/>
        </authorList>
    </citation>
    <scope>NUCLEOTIDE SEQUENCE [LARGE SCALE GENOMIC DNA]</scope>
    <source>
        <strain evidence="3 4">DSM 18119</strain>
    </source>
</reference>
<dbReference type="Gene3D" id="3.10.450.360">
    <property type="match status" value="1"/>
</dbReference>
<feature type="domain" description="Putative beta-lactamase-inhibitor-like PepSY-like" evidence="2">
    <location>
        <begin position="61"/>
        <end position="142"/>
    </location>
</feature>
<protein>
    <submittedName>
        <fullName evidence="3">Putative beta-lactamase-inhibitor-like, PepSY-like</fullName>
    </submittedName>
</protein>
<dbReference type="RefSeq" id="WP_072836187.1">
    <property type="nucleotide sequence ID" value="NZ_FQUU01000013.1"/>
</dbReference>
<keyword evidence="4" id="KW-1185">Reference proteome</keyword>
<name>A0A1M5CVY7_9BACT</name>
<evidence type="ECO:0000259" key="2">
    <source>
        <dbReference type="Pfam" id="PF11396"/>
    </source>
</evidence>
<evidence type="ECO:0000256" key="1">
    <source>
        <dbReference type="SAM" id="SignalP"/>
    </source>
</evidence>
<organism evidence="3 4">
    <name type="scientific">Flavisolibacter ginsengisoli DSM 18119</name>
    <dbReference type="NCBI Taxonomy" id="1121884"/>
    <lineage>
        <taxon>Bacteria</taxon>
        <taxon>Pseudomonadati</taxon>
        <taxon>Bacteroidota</taxon>
        <taxon>Chitinophagia</taxon>
        <taxon>Chitinophagales</taxon>
        <taxon>Chitinophagaceae</taxon>
        <taxon>Flavisolibacter</taxon>
    </lineage>
</organism>
<keyword evidence="1" id="KW-0732">Signal</keyword>
<dbReference type="OrthoDB" id="668972at2"/>
<dbReference type="EMBL" id="FQUU01000013">
    <property type="protein sequence ID" value="SHF58863.1"/>
    <property type="molecule type" value="Genomic_DNA"/>
</dbReference>
<feature type="chain" id="PRO_5012431799" evidence="1">
    <location>
        <begin position="22"/>
        <end position="148"/>
    </location>
</feature>
<dbReference type="STRING" id="1121884.SAMN02745131_03049"/>
<gene>
    <name evidence="3" type="ORF">SAMN02745131_03049</name>
</gene>
<evidence type="ECO:0000313" key="3">
    <source>
        <dbReference type="EMBL" id="SHF58863.1"/>
    </source>
</evidence>
<dbReference type="AlphaFoldDB" id="A0A1M5CVY7"/>
<dbReference type="InterPro" id="IPR021533">
    <property type="entry name" value="PepSY-like"/>
</dbReference>
<dbReference type="Pfam" id="PF11396">
    <property type="entry name" value="PepSY_like"/>
    <property type="match status" value="2"/>
</dbReference>
<dbReference type="SUPFAM" id="SSF160574">
    <property type="entry name" value="BT0923-like"/>
    <property type="match status" value="1"/>
</dbReference>
<accession>A0A1M5CVY7</accession>
<feature type="signal peptide" evidence="1">
    <location>
        <begin position="1"/>
        <end position="21"/>
    </location>
</feature>
<proteinExistence type="predicted"/>
<feature type="domain" description="Putative beta-lactamase-inhibitor-like PepSY-like" evidence="2">
    <location>
        <begin position="23"/>
        <end position="47"/>
    </location>
</feature>
<evidence type="ECO:0000313" key="4">
    <source>
        <dbReference type="Proteomes" id="UP000184048"/>
    </source>
</evidence>
<sequence>MKRNLLLLVLGLLTLGATSFAQSDNVPQAVKETFTKQYPAAENVEYKDNLLNVWVNFTLNGDTLKANYTKKGVWENTEKSITYDQLPDAVKDGFLKSKYADREVEETKIIYRAGGTERYRLKTRKNDLQKKYLYFNEKGQLVEDSIAI</sequence>
<dbReference type="Proteomes" id="UP000184048">
    <property type="component" value="Unassembled WGS sequence"/>
</dbReference>